<dbReference type="InterPro" id="IPR013178">
    <property type="entry name" value="Histone_AcTrfase_Rtt109/CBP"/>
</dbReference>
<dbReference type="SMART" id="SM01250">
    <property type="entry name" value="KAT11"/>
    <property type="match status" value="1"/>
</dbReference>
<gene>
    <name evidence="10" type="ORF">H4R34_004323</name>
</gene>
<evidence type="ECO:0000256" key="1">
    <source>
        <dbReference type="ARBA" id="ARBA00004123"/>
    </source>
</evidence>
<evidence type="ECO:0000256" key="7">
    <source>
        <dbReference type="ARBA" id="ARBA00023163"/>
    </source>
</evidence>
<comment type="subcellular location">
    <subcellularLocation>
        <location evidence="1">Nucleus</location>
    </subcellularLocation>
</comment>
<sequence>MEWTLDTLLSRHLSAGPWTAASRIVGHAFKTKPHICPALYHPSSSASTLPNNPAKAAVVKRLLLLSQGSLVDPVLVAGLMAYEYYTPKDSAKPVLVYIEKVDTAGTWVGSFLSTTAGATATGPPLTPTLTAAPSTPAPAPNPVRSVVYAYMDFCLAKYGLQRTVEFHVCARPQPEYLFANSKANPAKHVLDDRALVRWWHRTLSQAYRHQSHKVSWHGYWYVPGLAASEAKWLLAPPTVTLAADTANRHTSATTSALSHDAENTDAVEWIYGLPADPKLLACEAIPQFPDDPRTRLLAKPGADQYTVHEFHDMLAIGEECGAGRRTGFFVIKATPPESSFGGKRFFAQDLRWCTVSSKGWEAMLVQLFHTSMDFATVASAQRSSRRFFQWMKRKFGLEPLHLALAADVPTSSPLLKATPAKRKRGDGP</sequence>
<evidence type="ECO:0000313" key="10">
    <source>
        <dbReference type="EMBL" id="KAJ1975461.1"/>
    </source>
</evidence>
<reference evidence="10" key="1">
    <citation type="submission" date="2022-07" db="EMBL/GenBank/DDBJ databases">
        <title>Phylogenomic reconstructions and comparative analyses of Kickxellomycotina fungi.</title>
        <authorList>
            <person name="Reynolds N.K."/>
            <person name="Stajich J.E."/>
            <person name="Barry K."/>
            <person name="Grigoriev I.V."/>
            <person name="Crous P."/>
            <person name="Smith M.E."/>
        </authorList>
    </citation>
    <scope>NUCLEOTIDE SEQUENCE</scope>
    <source>
        <strain evidence="10">RSA 567</strain>
    </source>
</reference>
<evidence type="ECO:0000313" key="11">
    <source>
        <dbReference type="Proteomes" id="UP001151582"/>
    </source>
</evidence>
<comment type="catalytic activity">
    <reaction evidence="9">
        <text>L-lysyl-[histone] + acetyl-CoA = N(6)-acetyl-L-lysyl-[histone] + CoA + H(+)</text>
        <dbReference type="Rhea" id="RHEA:21992"/>
        <dbReference type="Rhea" id="RHEA-COMP:9845"/>
        <dbReference type="Rhea" id="RHEA-COMP:11338"/>
        <dbReference type="ChEBI" id="CHEBI:15378"/>
        <dbReference type="ChEBI" id="CHEBI:29969"/>
        <dbReference type="ChEBI" id="CHEBI:57287"/>
        <dbReference type="ChEBI" id="CHEBI:57288"/>
        <dbReference type="ChEBI" id="CHEBI:61930"/>
        <dbReference type="EC" id="2.3.1.48"/>
    </reaction>
    <physiologicalReaction direction="left-to-right" evidence="9">
        <dbReference type="Rhea" id="RHEA:21993"/>
    </physiologicalReaction>
</comment>
<name>A0A9W8AYG6_9FUNG</name>
<dbReference type="Proteomes" id="UP001151582">
    <property type="component" value="Unassembled WGS sequence"/>
</dbReference>
<evidence type="ECO:0000256" key="8">
    <source>
        <dbReference type="ARBA" id="ARBA00023242"/>
    </source>
</evidence>
<dbReference type="EC" id="2.3.1.48" evidence="2"/>
<dbReference type="PANTHER" id="PTHR31571">
    <property type="entry name" value="ALTERED INHERITANCE OF MITOCHONDRIA PROTEIN 6"/>
    <property type="match status" value="1"/>
</dbReference>
<protein>
    <recommendedName>
        <fullName evidence="2">histone acetyltransferase</fullName>
        <ecNumber evidence="2">2.3.1.48</ecNumber>
    </recommendedName>
</protein>
<organism evidence="10 11">
    <name type="scientific">Dimargaris verticillata</name>
    <dbReference type="NCBI Taxonomy" id="2761393"/>
    <lineage>
        <taxon>Eukaryota</taxon>
        <taxon>Fungi</taxon>
        <taxon>Fungi incertae sedis</taxon>
        <taxon>Zoopagomycota</taxon>
        <taxon>Kickxellomycotina</taxon>
        <taxon>Dimargaritomycetes</taxon>
        <taxon>Dimargaritales</taxon>
        <taxon>Dimargaritaceae</taxon>
        <taxon>Dimargaris</taxon>
    </lineage>
</organism>
<dbReference type="Pfam" id="PF08214">
    <property type="entry name" value="HAT_KAT11"/>
    <property type="match status" value="1"/>
</dbReference>
<evidence type="ECO:0000256" key="9">
    <source>
        <dbReference type="ARBA" id="ARBA00048940"/>
    </source>
</evidence>
<dbReference type="OrthoDB" id="3361892at2759"/>
<dbReference type="InterPro" id="IPR051236">
    <property type="entry name" value="HAT_RTT109-like"/>
</dbReference>
<comment type="caution">
    <text evidence="10">The sequence shown here is derived from an EMBL/GenBank/DDBJ whole genome shotgun (WGS) entry which is preliminary data.</text>
</comment>
<dbReference type="GO" id="GO:0006974">
    <property type="term" value="P:DNA damage response"/>
    <property type="evidence" value="ECO:0007669"/>
    <property type="project" value="UniProtKB-KW"/>
</dbReference>
<dbReference type="PROSITE" id="PS51728">
    <property type="entry name" value="RTT109_HAT"/>
    <property type="match status" value="1"/>
</dbReference>
<keyword evidence="4" id="KW-0227">DNA damage</keyword>
<dbReference type="GO" id="GO:0032931">
    <property type="term" value="F:histone H3K56 acetyltransferase activity"/>
    <property type="evidence" value="ECO:0007669"/>
    <property type="project" value="TreeGrafter"/>
</dbReference>
<dbReference type="PANTHER" id="PTHR31571:SF2">
    <property type="entry name" value="HISTONE ACETYLTRANSFERASE RTT109"/>
    <property type="match status" value="1"/>
</dbReference>
<proteinExistence type="predicted"/>
<evidence type="ECO:0000256" key="5">
    <source>
        <dbReference type="ARBA" id="ARBA00022990"/>
    </source>
</evidence>
<dbReference type="InterPro" id="IPR016849">
    <property type="entry name" value="Rtt109"/>
</dbReference>
<keyword evidence="8" id="KW-0539">Nucleus</keyword>
<evidence type="ECO:0000256" key="3">
    <source>
        <dbReference type="ARBA" id="ARBA00022679"/>
    </source>
</evidence>
<keyword evidence="3" id="KW-0808">Transferase</keyword>
<evidence type="ECO:0000256" key="6">
    <source>
        <dbReference type="ARBA" id="ARBA00023015"/>
    </source>
</evidence>
<keyword evidence="7" id="KW-0804">Transcription</keyword>
<keyword evidence="5" id="KW-0007">Acetylation</keyword>
<evidence type="ECO:0000256" key="4">
    <source>
        <dbReference type="ARBA" id="ARBA00022763"/>
    </source>
</evidence>
<dbReference type="GO" id="GO:0006355">
    <property type="term" value="P:regulation of DNA-templated transcription"/>
    <property type="evidence" value="ECO:0007669"/>
    <property type="project" value="InterPro"/>
</dbReference>
<evidence type="ECO:0000256" key="2">
    <source>
        <dbReference type="ARBA" id="ARBA00013184"/>
    </source>
</evidence>
<dbReference type="AlphaFoldDB" id="A0A9W8AYG6"/>
<accession>A0A9W8AYG6</accession>
<dbReference type="EMBL" id="JANBQB010000524">
    <property type="protein sequence ID" value="KAJ1975461.1"/>
    <property type="molecule type" value="Genomic_DNA"/>
</dbReference>
<keyword evidence="6" id="KW-0805">Transcription regulation</keyword>
<keyword evidence="11" id="KW-1185">Reference proteome</keyword>
<dbReference type="GO" id="GO:0005634">
    <property type="term" value="C:nucleus"/>
    <property type="evidence" value="ECO:0007669"/>
    <property type="project" value="UniProtKB-SubCell"/>
</dbReference>